<dbReference type="InterPro" id="IPR026341">
    <property type="entry name" value="T9SS_type_B"/>
</dbReference>
<feature type="signal peptide" evidence="1">
    <location>
        <begin position="1"/>
        <end position="21"/>
    </location>
</feature>
<dbReference type="EMBL" id="BAABFA010000008">
    <property type="protein sequence ID" value="GAA4463455.1"/>
    <property type="molecule type" value="Genomic_DNA"/>
</dbReference>
<reference evidence="3" key="1">
    <citation type="journal article" date="2019" name="Int. J. Syst. Evol. Microbiol.">
        <title>The Global Catalogue of Microorganisms (GCM) 10K type strain sequencing project: providing services to taxonomists for standard genome sequencing and annotation.</title>
        <authorList>
            <consortium name="The Broad Institute Genomics Platform"/>
            <consortium name="The Broad Institute Genome Sequencing Center for Infectious Disease"/>
            <person name="Wu L."/>
            <person name="Ma J."/>
        </authorList>
    </citation>
    <scope>NUCLEOTIDE SEQUENCE [LARGE SCALE GENOMIC DNA]</scope>
    <source>
        <strain evidence="3">JCM 32105</strain>
    </source>
</reference>
<dbReference type="RefSeq" id="WP_345080039.1">
    <property type="nucleotide sequence ID" value="NZ_BAABFA010000008.1"/>
</dbReference>
<name>A0ABP8NCA1_9BACT</name>
<keyword evidence="3" id="KW-1185">Reference proteome</keyword>
<evidence type="ECO:0000313" key="3">
    <source>
        <dbReference type="Proteomes" id="UP001500067"/>
    </source>
</evidence>
<evidence type="ECO:0000256" key="1">
    <source>
        <dbReference type="SAM" id="SignalP"/>
    </source>
</evidence>
<evidence type="ECO:0000313" key="2">
    <source>
        <dbReference type="EMBL" id="GAA4463455.1"/>
    </source>
</evidence>
<proteinExistence type="predicted"/>
<sequence length="946" mass="99951">MHLRYILFLILHFAFVQNITAQVTPCPDNIDFELGNTTVWKYYTGTCCPISTPSPTVAISGRHTLMSGTGVDPYGGFPVVPPGGGSYALQLGNSFVGAQSEKARYYVHVPATVSNYSLVYRYAVVFEDPGHATIQQPRFEVNAFDSATNVSIDCAHITYIASPGIPSFHVSTVSPLVYYKNWSTGTIDLSGLGGHTVVVDFASGDCGAGAHFGYGYLDMTCGLFTISSAVCDTDNMTLTAPFGFYGYEWYDTTFSTLLDTSRIFHIPGLSATTTFAVILRPEPGYGCADTLYSTVAPTPIYMNALNDTFICPGSTILLHPHAHSLSPVTASWASLPGTPICTGCDSIFVSPTTATEYVVQATNGVGCTVSDTVLISPSLSLPPVSDTFACDSLGIGIAVAPIGHYTPLSYSWTPAGGLSCATCAGTTASGPATTTYTVTVTDATGCAMSDTLIIKREILMKAPIPDTIHCTSTSVTLTAGITGSGFPVSYTWSPAAGLSCTTCAAVVASPAGAATYILTGTSPLGCTLTDTVSMTPSLVLLPLTDTVLCDDTGISLVSAASGYSMPFSYSWSPATGLSCDTCASTMAAGASSMTYVLTVTDTTGCSVTDTATILREIHAMIPMRDTVLCNIESVTLEAGITATGYPLVYSWTPATGLNCTSCATVIASPTAPTTYMVMATGPLGCTMADTLLVRPDHYTVQVSDDTVVCVGTTLTVNATTTATAPQYVWTPAAHVVCSTCASTQVTPPAPTTYYLSVTDTFGCVVVDSVHMGHNTLTYVTIPDTPLCVGTGITLAKIDAISDYPVTYTWYPAAGLSCTDCAMPFAQPEKTTTYYIVATDETGCYYADSVTIDIELCDIWFPSAFTPNGDGRNDIARVVGHLRFYENFTLNIYNRYGQCVYKTNDIYSGWNGIFSDVPADVGVYFYQIFFTLHGDTKMLKGDLTLIR</sequence>
<feature type="chain" id="PRO_5045275343" description="Gliding motility-associated C-terminal domain-containing protein" evidence="1">
    <location>
        <begin position="22"/>
        <end position="946"/>
    </location>
</feature>
<dbReference type="Pfam" id="PF13585">
    <property type="entry name" value="CHU_C"/>
    <property type="match status" value="1"/>
</dbReference>
<dbReference type="NCBIfam" id="TIGR04131">
    <property type="entry name" value="Bac_Flav_CTERM"/>
    <property type="match status" value="1"/>
</dbReference>
<organism evidence="2 3">
    <name type="scientific">Nemorincola caseinilytica</name>
    <dbReference type="NCBI Taxonomy" id="2054315"/>
    <lineage>
        <taxon>Bacteria</taxon>
        <taxon>Pseudomonadati</taxon>
        <taxon>Bacteroidota</taxon>
        <taxon>Chitinophagia</taxon>
        <taxon>Chitinophagales</taxon>
        <taxon>Chitinophagaceae</taxon>
        <taxon>Nemorincola</taxon>
    </lineage>
</organism>
<accession>A0ABP8NCA1</accession>
<protein>
    <recommendedName>
        <fullName evidence="4">Gliding motility-associated C-terminal domain-containing protein</fullName>
    </recommendedName>
</protein>
<comment type="caution">
    <text evidence="2">The sequence shown here is derived from an EMBL/GenBank/DDBJ whole genome shotgun (WGS) entry which is preliminary data.</text>
</comment>
<dbReference type="Proteomes" id="UP001500067">
    <property type="component" value="Unassembled WGS sequence"/>
</dbReference>
<gene>
    <name evidence="2" type="ORF">GCM10023093_11960</name>
</gene>
<evidence type="ECO:0008006" key="4">
    <source>
        <dbReference type="Google" id="ProtNLM"/>
    </source>
</evidence>
<keyword evidence="1" id="KW-0732">Signal</keyword>